<protein>
    <submittedName>
        <fullName evidence="1">Uncharacterized protein</fullName>
    </submittedName>
</protein>
<reference evidence="2" key="1">
    <citation type="journal article" date="2022" name="Mol. Ecol. Resour.">
        <title>The genomes of chicory, endive, great burdock and yacon provide insights into Asteraceae palaeo-polyploidization history and plant inulin production.</title>
        <authorList>
            <person name="Fan W."/>
            <person name="Wang S."/>
            <person name="Wang H."/>
            <person name="Wang A."/>
            <person name="Jiang F."/>
            <person name="Liu H."/>
            <person name="Zhao H."/>
            <person name="Xu D."/>
            <person name="Zhang Y."/>
        </authorList>
    </citation>
    <scope>NUCLEOTIDE SEQUENCE [LARGE SCALE GENOMIC DNA]</scope>
    <source>
        <strain evidence="2">cv. Punajuju</strain>
    </source>
</reference>
<organism evidence="1 2">
    <name type="scientific">Cichorium intybus</name>
    <name type="common">Chicory</name>
    <dbReference type="NCBI Taxonomy" id="13427"/>
    <lineage>
        <taxon>Eukaryota</taxon>
        <taxon>Viridiplantae</taxon>
        <taxon>Streptophyta</taxon>
        <taxon>Embryophyta</taxon>
        <taxon>Tracheophyta</taxon>
        <taxon>Spermatophyta</taxon>
        <taxon>Magnoliopsida</taxon>
        <taxon>eudicotyledons</taxon>
        <taxon>Gunneridae</taxon>
        <taxon>Pentapetalae</taxon>
        <taxon>asterids</taxon>
        <taxon>campanulids</taxon>
        <taxon>Asterales</taxon>
        <taxon>Asteraceae</taxon>
        <taxon>Cichorioideae</taxon>
        <taxon>Cichorieae</taxon>
        <taxon>Cichoriinae</taxon>
        <taxon>Cichorium</taxon>
    </lineage>
</organism>
<accession>A0ACB9AFX3</accession>
<evidence type="ECO:0000313" key="1">
    <source>
        <dbReference type="EMBL" id="KAI3708646.1"/>
    </source>
</evidence>
<name>A0ACB9AFX3_CICIN</name>
<gene>
    <name evidence="1" type="ORF">L2E82_37956</name>
</gene>
<dbReference type="Proteomes" id="UP001055811">
    <property type="component" value="Linkage Group LG07"/>
</dbReference>
<comment type="caution">
    <text evidence="1">The sequence shown here is derived from an EMBL/GenBank/DDBJ whole genome shotgun (WGS) entry which is preliminary data.</text>
</comment>
<keyword evidence="2" id="KW-1185">Reference proteome</keyword>
<proteinExistence type="predicted"/>
<sequence length="498" mass="56611">MPLLFLFLLLSSPLIYLLPKIIKNRSKFSPPGPVGLPFIGNLHQINRSSLHTSLWQLSKTYGPIVSLNLGFIPTIIVSSASLAKEVLKTQDIIFCSRPSFVGTNKLSYNDLDVAFSPYNEYWREMKKNFMIHLLGSKKAESFRYIREDEVSSAMKNIHELTLSSKPVNLSELMKSVTSAIIMRVAFGKRYQDGHERKQVLQFINEAQAIMADFFVSDIWSSLPFIGLVDRLLGKMDRLDKCFHYFDVFYQELIDEHLNSRKFKSHEEEKDFIDILLRLKEDKLVNLTYDHIKGLLMNVLVAGTDTSAATVVWAMTALIKNPKVMKRAQEEVRNVVGKKGRVDEDDLPKLTYLKAVVKESMRLCPPVPLLLPRETTKDVILQGYKIKAKTVVFVNALAIGRDPESWESPEEFLPERFLGSDIDFKGNDLELIPFGAGRRFCPGISLGVATVDLLLANLVYLFDWGLPNGMTKEDIDFDAMPGITMHKRNDLCLLAHVYL</sequence>
<dbReference type="EMBL" id="CM042015">
    <property type="protein sequence ID" value="KAI3708646.1"/>
    <property type="molecule type" value="Genomic_DNA"/>
</dbReference>
<reference evidence="1 2" key="2">
    <citation type="journal article" date="2022" name="Mol. Ecol. Resour.">
        <title>The genomes of chicory, endive, great burdock and yacon provide insights into Asteraceae paleo-polyploidization history and plant inulin production.</title>
        <authorList>
            <person name="Fan W."/>
            <person name="Wang S."/>
            <person name="Wang H."/>
            <person name="Wang A."/>
            <person name="Jiang F."/>
            <person name="Liu H."/>
            <person name="Zhao H."/>
            <person name="Xu D."/>
            <person name="Zhang Y."/>
        </authorList>
    </citation>
    <scope>NUCLEOTIDE SEQUENCE [LARGE SCALE GENOMIC DNA]</scope>
    <source>
        <strain evidence="2">cv. Punajuju</strain>
        <tissue evidence="1">Leaves</tissue>
    </source>
</reference>
<evidence type="ECO:0000313" key="2">
    <source>
        <dbReference type="Proteomes" id="UP001055811"/>
    </source>
</evidence>